<dbReference type="PANTHER" id="PTHR21013">
    <property type="entry name" value="ATP SYNTHASE MITOCHONDRIAL F1 COMPLEX ASSEMBLY FACTOR 2/ATP12 PROTEIN, MITOCHONDRIAL PRECURSOR"/>
    <property type="match status" value="1"/>
</dbReference>
<comment type="similarity">
    <text evidence="1">Belongs to the ATP12 family.</text>
</comment>
<sequence>MAADNDNFTDGLFVADAERNPLRIAAQAVRPDLPKRFYETAEVGESGHGFAVLLDGKSVKTPARRPLATPWRELSTALAAEWAGQGERLDPVTMPLTRLVNSCIDGVAERMDEVAADIVKYAGSDLVSYRAGEPEGLAAAQAEAWDPLLAFARDRLGAPLASTEGIVFVAQPPQVTEAVARAVRDYAGADAGAPFRLAALHAMTTLTGSCIIALAVALRELELDAAWAAAHVDEDHQMRAWGADEEALARRARRFDEMRAAARIATASPSA</sequence>
<dbReference type="RefSeq" id="WP_003608835.1">
    <property type="nucleotide sequence ID" value="NZ_ADVE02000001.1"/>
</dbReference>
<dbReference type="Proteomes" id="UP000230709">
    <property type="component" value="Chromosome"/>
</dbReference>
<evidence type="ECO:0000256" key="1">
    <source>
        <dbReference type="ARBA" id="ARBA00008231"/>
    </source>
</evidence>
<dbReference type="InterPro" id="IPR023335">
    <property type="entry name" value="ATP12_ortho_dom_sf"/>
</dbReference>
<dbReference type="Gene3D" id="3.30.2180.10">
    <property type="entry name" value="ATP12-like"/>
    <property type="match status" value="1"/>
</dbReference>
<dbReference type="InterPro" id="IPR042272">
    <property type="entry name" value="ATP12_ATP_synth-F1-assembly_N"/>
</dbReference>
<dbReference type="Pfam" id="PF07542">
    <property type="entry name" value="ATP12"/>
    <property type="match status" value="1"/>
</dbReference>
<reference evidence="5" key="1">
    <citation type="submission" date="2017-10" db="EMBL/GenBank/DDBJ databases">
        <title>Completed PacBio SMRT sequence of Methylosinus trichosporium OB3b reveals presence of a third large plasmid.</title>
        <authorList>
            <person name="Charles T.C."/>
            <person name="Lynch M.D.J."/>
            <person name="Heil J.R."/>
            <person name="Cheng J."/>
        </authorList>
    </citation>
    <scope>NUCLEOTIDE SEQUENCE [LARGE SCALE GENOMIC DNA]</scope>
    <source>
        <strain evidence="5">OB3b</strain>
    </source>
</reference>
<gene>
    <name evidence="4" type="ORF">CQW49_05355</name>
</gene>
<dbReference type="STRING" id="595536.GCA_000178815_04087"/>
<keyword evidence="5" id="KW-1185">Reference proteome</keyword>
<dbReference type="InterPro" id="IPR011419">
    <property type="entry name" value="ATP12_ATP_synth-F1-assembly"/>
</dbReference>
<dbReference type="Gene3D" id="1.10.3580.10">
    <property type="entry name" value="ATP12 ATPase"/>
    <property type="match status" value="1"/>
</dbReference>
<dbReference type="GO" id="GO:0043461">
    <property type="term" value="P:proton-transporting ATP synthase complex assembly"/>
    <property type="evidence" value="ECO:0007669"/>
    <property type="project" value="InterPro"/>
</dbReference>
<accession>A0A2D2CXD1</accession>
<keyword evidence="2" id="KW-0809">Transit peptide</keyword>
<dbReference type="KEGG" id="mtw:CQW49_05355"/>
<keyword evidence="3" id="KW-0143">Chaperone</keyword>
<dbReference type="EMBL" id="CP023737">
    <property type="protein sequence ID" value="ATQ67385.1"/>
    <property type="molecule type" value="Genomic_DNA"/>
</dbReference>
<evidence type="ECO:0000256" key="3">
    <source>
        <dbReference type="ARBA" id="ARBA00023186"/>
    </source>
</evidence>
<dbReference type="SUPFAM" id="SSF160909">
    <property type="entry name" value="ATP12-like"/>
    <property type="match status" value="1"/>
</dbReference>
<evidence type="ECO:0000313" key="5">
    <source>
        <dbReference type="Proteomes" id="UP000230709"/>
    </source>
</evidence>
<proteinExistence type="inferred from homology"/>
<evidence type="ECO:0000313" key="4">
    <source>
        <dbReference type="EMBL" id="ATQ67385.1"/>
    </source>
</evidence>
<name>A0A2D2CXD1_METT3</name>
<dbReference type="AlphaFoldDB" id="A0A2D2CXD1"/>
<protein>
    <submittedName>
        <fullName evidence="4">ATPase</fullName>
    </submittedName>
</protein>
<organism evidence="4 5">
    <name type="scientific">Methylosinus trichosporium (strain ATCC 35070 / NCIMB 11131 / UNIQEM 75 / OB3b)</name>
    <dbReference type="NCBI Taxonomy" id="595536"/>
    <lineage>
        <taxon>Bacteria</taxon>
        <taxon>Pseudomonadati</taxon>
        <taxon>Pseudomonadota</taxon>
        <taxon>Alphaproteobacteria</taxon>
        <taxon>Hyphomicrobiales</taxon>
        <taxon>Methylocystaceae</taxon>
        <taxon>Methylosinus</taxon>
    </lineage>
</organism>
<dbReference type="PANTHER" id="PTHR21013:SF10">
    <property type="entry name" value="ATP SYNTHASE MITOCHONDRIAL F1 COMPLEX ASSEMBLY FACTOR 2"/>
    <property type="match status" value="1"/>
</dbReference>
<evidence type="ECO:0000256" key="2">
    <source>
        <dbReference type="ARBA" id="ARBA00022946"/>
    </source>
</evidence>